<dbReference type="PANTHER" id="PTHR30267">
    <property type="entry name" value="PROTEIN KINASE PRKA"/>
    <property type="match status" value="1"/>
</dbReference>
<dbReference type="InterPro" id="IPR027417">
    <property type="entry name" value="P-loop_NTPase"/>
</dbReference>
<evidence type="ECO:0000313" key="2">
    <source>
        <dbReference type="EMBL" id="PAP75198.1"/>
    </source>
</evidence>
<protein>
    <submittedName>
        <fullName evidence="2">Magnesium chelatase</fullName>
    </submittedName>
</protein>
<evidence type="ECO:0000313" key="3">
    <source>
        <dbReference type="Proteomes" id="UP000216339"/>
    </source>
</evidence>
<proteinExistence type="predicted"/>
<dbReference type="EMBL" id="MQWD01000001">
    <property type="protein sequence ID" value="PAP75198.1"/>
    <property type="molecule type" value="Genomic_DNA"/>
</dbReference>
<sequence>MADAPPISTLGELRASGYRPRSVKDEIRANLVEKLKDGADVFPGILGFDRTVLPQVQNALLGRHDFILLGLRGQAKSRIVRMLPSFMDEWVPEVDGSEIHDDPLAPVSKFARDLVAQHGDDTSVSWLHRSARYGEKLATPDTSIADLIGDIDPIKAATRKLTYADEEVIHFGIIPRTHRGIFAINELPDLQPRIQVGLLNIMEEQDIQIRGFNIRIPIDVLMVFTANPEDYTNRGSIITPLKDRIDSQILTHYPRELGIGVEITRQEAWAERDGEVAVKVPHVFREIVEQVAFEARASEYVDQKSGVSARLTRAALEDLISAAERRALVNGETETVVRAGDLESIEPAVTGKVELVYEGEQEGAQGVARALVGKAVAAIVKTYLPDPAEKGSGESGGRAAYREVLGWFSRGHTVDLDTDLPFDGYVRQLDQVDGLGALVDAHTTPSSPAEKASMMELALEMLHQHSLLGKDVEADGARYADMVGSVLSGLGSFGPDDEDDDFDDEDDYRGFG</sequence>
<reference evidence="2 3" key="1">
    <citation type="submission" date="2016-11" db="EMBL/GenBank/DDBJ databases">
        <title>Study of marine rhodopsin-containing bacteria.</title>
        <authorList>
            <person name="Yoshizawa S."/>
            <person name="Kumagai Y."/>
            <person name="Kogure K."/>
        </authorList>
    </citation>
    <scope>NUCLEOTIDE SEQUENCE [LARGE SCALE GENOMIC DNA]</scope>
    <source>
        <strain evidence="2 3">SAORIC-28</strain>
    </source>
</reference>
<gene>
    <name evidence="2" type="ORF">BSZ37_01440</name>
</gene>
<dbReference type="Proteomes" id="UP000216339">
    <property type="component" value="Unassembled WGS sequence"/>
</dbReference>
<feature type="region of interest" description="Disordered" evidence="1">
    <location>
        <begin position="490"/>
        <end position="512"/>
    </location>
</feature>
<name>A0A271IW94_9BACT</name>
<dbReference type="PANTHER" id="PTHR30267:SF2">
    <property type="entry name" value="PROTEIN PRKA"/>
    <property type="match status" value="1"/>
</dbReference>
<dbReference type="Gene3D" id="3.40.50.300">
    <property type="entry name" value="P-loop containing nucleotide triphosphate hydrolases"/>
    <property type="match status" value="1"/>
</dbReference>
<dbReference type="SUPFAM" id="SSF52540">
    <property type="entry name" value="P-loop containing nucleoside triphosphate hydrolases"/>
    <property type="match status" value="1"/>
</dbReference>
<feature type="compositionally biased region" description="Acidic residues" evidence="1">
    <location>
        <begin position="495"/>
        <end position="512"/>
    </location>
</feature>
<dbReference type="GO" id="GO:0004672">
    <property type="term" value="F:protein kinase activity"/>
    <property type="evidence" value="ECO:0007669"/>
    <property type="project" value="TreeGrafter"/>
</dbReference>
<evidence type="ECO:0000256" key="1">
    <source>
        <dbReference type="SAM" id="MobiDB-lite"/>
    </source>
</evidence>
<organism evidence="2 3">
    <name type="scientific">Rubrivirga marina</name>
    <dbReference type="NCBI Taxonomy" id="1196024"/>
    <lineage>
        <taxon>Bacteria</taxon>
        <taxon>Pseudomonadati</taxon>
        <taxon>Rhodothermota</taxon>
        <taxon>Rhodothermia</taxon>
        <taxon>Rhodothermales</taxon>
        <taxon>Rubricoccaceae</taxon>
        <taxon>Rubrivirga</taxon>
    </lineage>
</organism>
<keyword evidence="3" id="KW-1185">Reference proteome</keyword>
<accession>A0A271IW94</accession>
<dbReference type="OrthoDB" id="9760760at2"/>
<dbReference type="RefSeq" id="WP_095508835.1">
    <property type="nucleotide sequence ID" value="NZ_MQWD01000001.1"/>
</dbReference>
<comment type="caution">
    <text evidence="2">The sequence shown here is derived from an EMBL/GenBank/DDBJ whole genome shotgun (WGS) entry which is preliminary data.</text>
</comment>
<dbReference type="AlphaFoldDB" id="A0A271IW94"/>